<evidence type="ECO:0000313" key="3">
    <source>
        <dbReference type="Proteomes" id="UP001497644"/>
    </source>
</evidence>
<evidence type="ECO:0000313" key="2">
    <source>
        <dbReference type="EMBL" id="CAL1683844.1"/>
    </source>
</evidence>
<feature type="compositionally biased region" description="Basic and acidic residues" evidence="1">
    <location>
        <begin position="164"/>
        <end position="174"/>
    </location>
</feature>
<reference evidence="2" key="1">
    <citation type="submission" date="2024-04" db="EMBL/GenBank/DDBJ databases">
        <authorList>
            <consortium name="Molecular Ecology Group"/>
        </authorList>
    </citation>
    <scope>NUCLEOTIDE SEQUENCE</scope>
</reference>
<name>A0AAV2NTH4_9HYME</name>
<gene>
    <name evidence="2" type="ORF">LPLAT_LOCUS9600</name>
</gene>
<feature type="region of interest" description="Disordered" evidence="1">
    <location>
        <begin position="96"/>
        <end position="174"/>
    </location>
</feature>
<accession>A0AAV2NTH4</accession>
<feature type="compositionally biased region" description="Polar residues" evidence="1">
    <location>
        <begin position="114"/>
        <end position="127"/>
    </location>
</feature>
<feature type="compositionally biased region" description="Low complexity" evidence="1">
    <location>
        <begin position="147"/>
        <end position="161"/>
    </location>
</feature>
<dbReference type="AlphaFoldDB" id="A0AAV2NTH4"/>
<dbReference type="Proteomes" id="UP001497644">
    <property type="component" value="Chromosome 5"/>
</dbReference>
<dbReference type="EMBL" id="OZ034828">
    <property type="protein sequence ID" value="CAL1683844.1"/>
    <property type="molecule type" value="Genomic_DNA"/>
</dbReference>
<sequence>MVKRNERIVEKQTKITAAVAGIAKALSSTLKKDPGNKLSLVEYLSGIARLLVDLQRDERMIRRSLILKNIKASYRDTLNNTLWNEELFRKGLTEKHKTAKVLQQSSKDLKSGARGQTENKNLNNSRGPSRWNRQKPYGQSKASGHKQTYNQRRNSSSQNRSTYRKPEQATAKKD</sequence>
<evidence type="ECO:0000256" key="1">
    <source>
        <dbReference type="SAM" id="MobiDB-lite"/>
    </source>
</evidence>
<organism evidence="2 3">
    <name type="scientific">Lasius platythorax</name>
    <dbReference type="NCBI Taxonomy" id="488582"/>
    <lineage>
        <taxon>Eukaryota</taxon>
        <taxon>Metazoa</taxon>
        <taxon>Ecdysozoa</taxon>
        <taxon>Arthropoda</taxon>
        <taxon>Hexapoda</taxon>
        <taxon>Insecta</taxon>
        <taxon>Pterygota</taxon>
        <taxon>Neoptera</taxon>
        <taxon>Endopterygota</taxon>
        <taxon>Hymenoptera</taxon>
        <taxon>Apocrita</taxon>
        <taxon>Aculeata</taxon>
        <taxon>Formicoidea</taxon>
        <taxon>Formicidae</taxon>
        <taxon>Formicinae</taxon>
        <taxon>Lasius</taxon>
        <taxon>Lasius</taxon>
    </lineage>
</organism>
<proteinExistence type="predicted"/>
<keyword evidence="3" id="KW-1185">Reference proteome</keyword>
<protein>
    <submittedName>
        <fullName evidence="2">Uncharacterized protein</fullName>
    </submittedName>
</protein>